<evidence type="ECO:0000256" key="1">
    <source>
        <dbReference type="SAM" id="MobiDB-lite"/>
    </source>
</evidence>
<evidence type="ECO:0000313" key="3">
    <source>
        <dbReference type="Proteomes" id="UP001283341"/>
    </source>
</evidence>
<feature type="compositionally biased region" description="Polar residues" evidence="1">
    <location>
        <begin position="113"/>
        <end position="125"/>
    </location>
</feature>
<feature type="region of interest" description="Disordered" evidence="1">
    <location>
        <begin position="99"/>
        <end position="256"/>
    </location>
</feature>
<comment type="caution">
    <text evidence="2">The sequence shown here is derived from an EMBL/GenBank/DDBJ whole genome shotgun (WGS) entry which is preliminary data.</text>
</comment>
<gene>
    <name evidence="2" type="ORF">B0H66DRAFT_558181</name>
</gene>
<feature type="compositionally biased region" description="Pro residues" evidence="1">
    <location>
        <begin position="166"/>
        <end position="175"/>
    </location>
</feature>
<feature type="compositionally biased region" description="Low complexity" evidence="1">
    <location>
        <begin position="141"/>
        <end position="152"/>
    </location>
</feature>
<dbReference type="AlphaFoldDB" id="A0AAE0I5D5"/>
<dbReference type="EMBL" id="JAUEDM010000004">
    <property type="protein sequence ID" value="KAK3318776.1"/>
    <property type="molecule type" value="Genomic_DNA"/>
</dbReference>
<proteinExistence type="predicted"/>
<reference evidence="2" key="2">
    <citation type="submission" date="2023-06" db="EMBL/GenBank/DDBJ databases">
        <authorList>
            <consortium name="Lawrence Berkeley National Laboratory"/>
            <person name="Haridas S."/>
            <person name="Hensen N."/>
            <person name="Bonometti L."/>
            <person name="Westerberg I."/>
            <person name="Brannstrom I.O."/>
            <person name="Guillou S."/>
            <person name="Cros-Aarteil S."/>
            <person name="Calhoun S."/>
            <person name="Kuo A."/>
            <person name="Mondo S."/>
            <person name="Pangilinan J."/>
            <person name="Riley R."/>
            <person name="Labutti K."/>
            <person name="Andreopoulos B."/>
            <person name="Lipzen A."/>
            <person name="Chen C."/>
            <person name="Yanf M."/>
            <person name="Daum C."/>
            <person name="Ng V."/>
            <person name="Clum A."/>
            <person name="Steindorff A."/>
            <person name="Ohm R."/>
            <person name="Martin F."/>
            <person name="Silar P."/>
            <person name="Natvig D."/>
            <person name="Lalanne C."/>
            <person name="Gautier V."/>
            <person name="Ament-Velasquez S.L."/>
            <person name="Kruys A."/>
            <person name="Hutchinson M.I."/>
            <person name="Powell A.J."/>
            <person name="Barry K."/>
            <person name="Miller A.N."/>
            <person name="Grigoriev I.V."/>
            <person name="Debuchy R."/>
            <person name="Gladieux P."/>
            <person name="Thoren M.H."/>
            <person name="Johannesson H."/>
        </authorList>
    </citation>
    <scope>NUCLEOTIDE SEQUENCE</scope>
    <source>
        <strain evidence="2">CBS 118394</strain>
    </source>
</reference>
<name>A0AAE0I5D5_9PEZI</name>
<organism evidence="2 3">
    <name type="scientific">Apodospora peruviana</name>
    <dbReference type="NCBI Taxonomy" id="516989"/>
    <lineage>
        <taxon>Eukaryota</taxon>
        <taxon>Fungi</taxon>
        <taxon>Dikarya</taxon>
        <taxon>Ascomycota</taxon>
        <taxon>Pezizomycotina</taxon>
        <taxon>Sordariomycetes</taxon>
        <taxon>Sordariomycetidae</taxon>
        <taxon>Sordariales</taxon>
        <taxon>Lasiosphaeriaceae</taxon>
        <taxon>Apodospora</taxon>
    </lineage>
</organism>
<feature type="compositionally biased region" description="Low complexity" evidence="1">
    <location>
        <begin position="213"/>
        <end position="222"/>
    </location>
</feature>
<sequence>MFTNFRRRRRDAAARRLAAAEEAPWDKVFGTPNQIIDIKVESKPAEAVSPPAVDTPASPPLTPFTPEFRDDDTPTQLQFKTNGEYYDQFLIKNYPQLPPSRTRVVRSPVPNEEVQTTSSLNTQGRRTPPKLRNVGTLRGMPVVPLPRRTPVLGSSATTGLFVDPRSPLPSPPPTPSSFLSKITPSTLQHSNSSSQSSHPPKRKASKPKSLDLKSSAFQSTKSSSHKIWKRGGGGGGPTSAGSQLQLQPFKNSPGAASIASKSSVRVGASPLISAVSAPAFSSRWRGEFKDLIPQFAIPQTAVPWGRNKDQQMRLDNKQNKKQKKKNKFIPGLGSTPDLDVQIASSHISPPMMESLWAEDPIPAAFLASSSGVNKSSAASCSTAGAGTGSGSGALRSGGSTFSLVKSTQVVVPKRVRQFEQPVASGKTLLFG</sequence>
<feature type="compositionally biased region" description="Polar residues" evidence="1">
    <location>
        <begin position="239"/>
        <end position="250"/>
    </location>
</feature>
<accession>A0AAE0I5D5</accession>
<feature type="region of interest" description="Disordered" evidence="1">
    <location>
        <begin position="46"/>
        <end position="72"/>
    </location>
</feature>
<keyword evidence="3" id="KW-1185">Reference proteome</keyword>
<dbReference type="Proteomes" id="UP001283341">
    <property type="component" value="Unassembled WGS sequence"/>
</dbReference>
<protein>
    <submittedName>
        <fullName evidence="2">Uncharacterized protein</fullName>
    </submittedName>
</protein>
<reference evidence="2" key="1">
    <citation type="journal article" date="2023" name="Mol. Phylogenet. Evol.">
        <title>Genome-scale phylogeny and comparative genomics of the fungal order Sordariales.</title>
        <authorList>
            <person name="Hensen N."/>
            <person name="Bonometti L."/>
            <person name="Westerberg I."/>
            <person name="Brannstrom I.O."/>
            <person name="Guillou S."/>
            <person name="Cros-Aarteil S."/>
            <person name="Calhoun S."/>
            <person name="Haridas S."/>
            <person name="Kuo A."/>
            <person name="Mondo S."/>
            <person name="Pangilinan J."/>
            <person name="Riley R."/>
            <person name="LaButti K."/>
            <person name="Andreopoulos B."/>
            <person name="Lipzen A."/>
            <person name="Chen C."/>
            <person name="Yan M."/>
            <person name="Daum C."/>
            <person name="Ng V."/>
            <person name="Clum A."/>
            <person name="Steindorff A."/>
            <person name="Ohm R.A."/>
            <person name="Martin F."/>
            <person name="Silar P."/>
            <person name="Natvig D.O."/>
            <person name="Lalanne C."/>
            <person name="Gautier V."/>
            <person name="Ament-Velasquez S.L."/>
            <person name="Kruys A."/>
            <person name="Hutchinson M.I."/>
            <person name="Powell A.J."/>
            <person name="Barry K."/>
            <person name="Miller A.N."/>
            <person name="Grigoriev I.V."/>
            <person name="Debuchy R."/>
            <person name="Gladieux P."/>
            <person name="Hiltunen Thoren M."/>
            <person name="Johannesson H."/>
        </authorList>
    </citation>
    <scope>NUCLEOTIDE SEQUENCE</scope>
    <source>
        <strain evidence="2">CBS 118394</strain>
    </source>
</reference>
<feature type="compositionally biased region" description="Low complexity" evidence="1">
    <location>
        <begin position="176"/>
        <end position="198"/>
    </location>
</feature>
<evidence type="ECO:0000313" key="2">
    <source>
        <dbReference type="EMBL" id="KAK3318776.1"/>
    </source>
</evidence>